<dbReference type="GO" id="GO:0015807">
    <property type="term" value="P:L-amino acid transport"/>
    <property type="evidence" value="ECO:0007669"/>
    <property type="project" value="TreeGrafter"/>
</dbReference>
<dbReference type="InterPro" id="IPR017871">
    <property type="entry name" value="ABC_transporter-like_CS"/>
</dbReference>
<comment type="similarity">
    <text evidence="1">Belongs to the ABC transporter superfamily.</text>
</comment>
<dbReference type="PANTHER" id="PTHR43820:SF2">
    <property type="entry name" value="ABC TRANSPORTER ATP-BINDING PROTEIN"/>
    <property type="match status" value="1"/>
</dbReference>
<dbReference type="GO" id="GO:0005524">
    <property type="term" value="F:ATP binding"/>
    <property type="evidence" value="ECO:0007669"/>
    <property type="project" value="UniProtKB-KW"/>
</dbReference>
<dbReference type="GO" id="GO:0015658">
    <property type="term" value="F:branched-chain amino acid transmembrane transporter activity"/>
    <property type="evidence" value="ECO:0007669"/>
    <property type="project" value="TreeGrafter"/>
</dbReference>
<accession>A0A9D5JW17</accession>
<feature type="domain" description="ABC transporter" evidence="6">
    <location>
        <begin position="2"/>
        <end position="232"/>
    </location>
</feature>
<evidence type="ECO:0000256" key="3">
    <source>
        <dbReference type="ARBA" id="ARBA00022741"/>
    </source>
</evidence>
<dbReference type="PROSITE" id="PS00211">
    <property type="entry name" value="ABC_TRANSPORTER_1"/>
    <property type="match status" value="1"/>
</dbReference>
<dbReference type="SMART" id="SM00382">
    <property type="entry name" value="AAA"/>
    <property type="match status" value="1"/>
</dbReference>
<keyword evidence="5" id="KW-0029">Amino-acid transport</keyword>
<evidence type="ECO:0000256" key="4">
    <source>
        <dbReference type="ARBA" id="ARBA00022840"/>
    </source>
</evidence>
<organism evidence="7 8">
    <name type="scientific">candidate division KSB3 bacterium</name>
    <dbReference type="NCBI Taxonomy" id="2044937"/>
    <lineage>
        <taxon>Bacteria</taxon>
        <taxon>candidate division KSB3</taxon>
    </lineage>
</organism>
<evidence type="ECO:0000313" key="8">
    <source>
        <dbReference type="Proteomes" id="UP000649604"/>
    </source>
</evidence>
<name>A0A9D5JW17_9BACT</name>
<proteinExistence type="inferred from homology"/>
<dbReference type="PROSITE" id="PS50893">
    <property type="entry name" value="ABC_TRANSPORTER_2"/>
    <property type="match status" value="1"/>
</dbReference>
<keyword evidence="2" id="KW-0813">Transport</keyword>
<dbReference type="InterPro" id="IPR052156">
    <property type="entry name" value="BCAA_Transport_ATP-bd_LivF"/>
</dbReference>
<protein>
    <submittedName>
        <fullName evidence="7">ATP-binding cassette domain-containing protein</fullName>
    </submittedName>
</protein>
<dbReference type="InterPro" id="IPR003593">
    <property type="entry name" value="AAA+_ATPase"/>
</dbReference>
<dbReference type="InterPro" id="IPR027417">
    <property type="entry name" value="P-loop_NTPase"/>
</dbReference>
<evidence type="ECO:0000256" key="5">
    <source>
        <dbReference type="ARBA" id="ARBA00022970"/>
    </source>
</evidence>
<keyword evidence="3" id="KW-0547">Nucleotide-binding</keyword>
<evidence type="ECO:0000256" key="2">
    <source>
        <dbReference type="ARBA" id="ARBA00022448"/>
    </source>
</evidence>
<dbReference type="GO" id="GO:0016887">
    <property type="term" value="F:ATP hydrolysis activity"/>
    <property type="evidence" value="ECO:0007669"/>
    <property type="project" value="InterPro"/>
</dbReference>
<sequence length="232" mass="26108">MLELENIHTYYHLSHILFGVSLKVSAGEIVCLLGRNGAGKTTTMRSIMGLTPPKQGRITFKGEPITAHKPYQIARLGIGYVPDTRRVFADLTVGENLEIAERKTTAETQWRKETVYELFPSLREIDSRKAGFLSGGEQQMLTIGRALMTNPEFLLLDEPTEGLAPLIVEMLEVQIQRLRQKGVTVLLAEQNVKVALRLSDRAYIIDDGSIRYHGSIEDLQNNEEVRAKYLLI</sequence>
<dbReference type="CDD" id="cd03224">
    <property type="entry name" value="ABC_TM1139_LivF_branched"/>
    <property type="match status" value="1"/>
</dbReference>
<evidence type="ECO:0000256" key="1">
    <source>
        <dbReference type="ARBA" id="ARBA00005417"/>
    </source>
</evidence>
<gene>
    <name evidence="7" type="ORF">GF339_09185</name>
</gene>
<dbReference type="SUPFAM" id="SSF52540">
    <property type="entry name" value="P-loop containing nucleoside triphosphate hydrolases"/>
    <property type="match status" value="1"/>
</dbReference>
<evidence type="ECO:0000259" key="6">
    <source>
        <dbReference type="PROSITE" id="PS50893"/>
    </source>
</evidence>
<comment type="caution">
    <text evidence="7">The sequence shown here is derived from an EMBL/GenBank/DDBJ whole genome shotgun (WGS) entry which is preliminary data.</text>
</comment>
<keyword evidence="4 7" id="KW-0067">ATP-binding</keyword>
<reference evidence="7" key="1">
    <citation type="submission" date="2019-11" db="EMBL/GenBank/DDBJ databases">
        <title>Microbial mats filling the niche in hypersaline microbial mats.</title>
        <authorList>
            <person name="Wong H.L."/>
            <person name="Macleod F.I."/>
            <person name="White R.A. III"/>
            <person name="Burns B.P."/>
        </authorList>
    </citation>
    <scope>NUCLEOTIDE SEQUENCE</scope>
    <source>
        <strain evidence="7">Rbin_158</strain>
    </source>
</reference>
<dbReference type="Gene3D" id="3.40.50.300">
    <property type="entry name" value="P-loop containing nucleotide triphosphate hydrolases"/>
    <property type="match status" value="1"/>
</dbReference>
<dbReference type="PANTHER" id="PTHR43820">
    <property type="entry name" value="HIGH-AFFINITY BRANCHED-CHAIN AMINO ACID TRANSPORT ATP-BINDING PROTEIN LIVF"/>
    <property type="match status" value="1"/>
</dbReference>
<dbReference type="Proteomes" id="UP000649604">
    <property type="component" value="Unassembled WGS sequence"/>
</dbReference>
<dbReference type="InterPro" id="IPR003439">
    <property type="entry name" value="ABC_transporter-like_ATP-bd"/>
</dbReference>
<dbReference type="AlphaFoldDB" id="A0A9D5JW17"/>
<dbReference type="EMBL" id="WJJP01000289">
    <property type="protein sequence ID" value="MBD3324746.1"/>
    <property type="molecule type" value="Genomic_DNA"/>
</dbReference>
<dbReference type="Pfam" id="PF00005">
    <property type="entry name" value="ABC_tran"/>
    <property type="match status" value="1"/>
</dbReference>
<evidence type="ECO:0000313" key="7">
    <source>
        <dbReference type="EMBL" id="MBD3324746.1"/>
    </source>
</evidence>